<comment type="caution">
    <text evidence="2">The sequence shown here is derived from an EMBL/GenBank/DDBJ whole genome shotgun (WGS) entry which is preliminary data.</text>
</comment>
<evidence type="ECO:0000313" key="3">
    <source>
        <dbReference type="Proteomes" id="UP000265515"/>
    </source>
</evidence>
<proteinExistence type="predicted"/>
<name>A0A388KD19_CHABU</name>
<protein>
    <submittedName>
        <fullName evidence="2">Uncharacterized protein</fullName>
    </submittedName>
</protein>
<feature type="compositionally biased region" description="Basic and acidic residues" evidence="1">
    <location>
        <begin position="339"/>
        <end position="351"/>
    </location>
</feature>
<feature type="region of interest" description="Disordered" evidence="1">
    <location>
        <begin position="256"/>
        <end position="278"/>
    </location>
</feature>
<dbReference type="EMBL" id="BFEA01000093">
    <property type="protein sequence ID" value="GBG67907.1"/>
    <property type="molecule type" value="Genomic_DNA"/>
</dbReference>
<feature type="region of interest" description="Disordered" evidence="1">
    <location>
        <begin position="296"/>
        <end position="362"/>
    </location>
</feature>
<feature type="compositionally biased region" description="Polar residues" evidence="1">
    <location>
        <begin position="300"/>
        <end position="310"/>
    </location>
</feature>
<dbReference type="AlphaFoldDB" id="A0A388KD19"/>
<evidence type="ECO:0000313" key="2">
    <source>
        <dbReference type="EMBL" id="GBG67907.1"/>
    </source>
</evidence>
<accession>A0A388KD19</accession>
<feature type="compositionally biased region" description="Polar residues" evidence="1">
    <location>
        <begin position="319"/>
        <end position="333"/>
    </location>
</feature>
<keyword evidence="3" id="KW-1185">Reference proteome</keyword>
<dbReference type="Gramene" id="GBG67907">
    <property type="protein sequence ID" value="GBG67907"/>
    <property type="gene ID" value="CBR_g1026"/>
</dbReference>
<organism evidence="2 3">
    <name type="scientific">Chara braunii</name>
    <name type="common">Braun's stonewort</name>
    <dbReference type="NCBI Taxonomy" id="69332"/>
    <lineage>
        <taxon>Eukaryota</taxon>
        <taxon>Viridiplantae</taxon>
        <taxon>Streptophyta</taxon>
        <taxon>Charophyceae</taxon>
        <taxon>Charales</taxon>
        <taxon>Characeae</taxon>
        <taxon>Chara</taxon>
    </lineage>
</organism>
<dbReference type="Proteomes" id="UP000265515">
    <property type="component" value="Unassembled WGS sequence"/>
</dbReference>
<sequence length="362" mass="41419">MKVKLLIAKCFEDGITPENLCHGEFVMENGVKIFKVDENVGRLTTTWLKERVVTVIFPGAARDLPLKVRENLIRAYENGWTRQRIFDRKVRRGRTHSEGPNIISYIAMTTEIAQWMVAKAEDKVVVGGVEYAMLFKPWMTRKELQDRRRVDNKTKFLVIALRVPIRAAFHVHDMLEKSMGRVVKVYDAEPDKTRPKLMNRKYDLIKEAKGNFEQELPMKLEDGEVMTIKFVCKHTPWCHRYRWWFHTADNGCPRAEEEAEQDGAGGRSRGNFNFNPKTADFRSAGFHRGIEEAVGDMQVRSGQRQHSAVQSGGRIPRGESSNQAQHSVLQTRGSGLAEKAQEVGSHKEVGRNKSSRWLGITP</sequence>
<reference evidence="2 3" key="1">
    <citation type="journal article" date="2018" name="Cell">
        <title>The Chara Genome: Secondary Complexity and Implications for Plant Terrestrialization.</title>
        <authorList>
            <person name="Nishiyama T."/>
            <person name="Sakayama H."/>
            <person name="Vries J.D."/>
            <person name="Buschmann H."/>
            <person name="Saint-Marcoux D."/>
            <person name="Ullrich K.K."/>
            <person name="Haas F.B."/>
            <person name="Vanderstraeten L."/>
            <person name="Becker D."/>
            <person name="Lang D."/>
            <person name="Vosolsobe S."/>
            <person name="Rombauts S."/>
            <person name="Wilhelmsson P.K.I."/>
            <person name="Janitza P."/>
            <person name="Kern R."/>
            <person name="Heyl A."/>
            <person name="Rumpler F."/>
            <person name="Villalobos L.I.A.C."/>
            <person name="Clay J.M."/>
            <person name="Skokan R."/>
            <person name="Toyoda A."/>
            <person name="Suzuki Y."/>
            <person name="Kagoshima H."/>
            <person name="Schijlen E."/>
            <person name="Tajeshwar N."/>
            <person name="Catarino B."/>
            <person name="Hetherington A.J."/>
            <person name="Saltykova A."/>
            <person name="Bonnot C."/>
            <person name="Breuninger H."/>
            <person name="Symeonidi A."/>
            <person name="Radhakrishnan G.V."/>
            <person name="Van Nieuwerburgh F."/>
            <person name="Deforce D."/>
            <person name="Chang C."/>
            <person name="Karol K.G."/>
            <person name="Hedrich R."/>
            <person name="Ulvskov P."/>
            <person name="Glockner G."/>
            <person name="Delwiche C.F."/>
            <person name="Petrasek J."/>
            <person name="Van de Peer Y."/>
            <person name="Friml J."/>
            <person name="Beilby M."/>
            <person name="Dolan L."/>
            <person name="Kohara Y."/>
            <person name="Sugano S."/>
            <person name="Fujiyama A."/>
            <person name="Delaux P.-M."/>
            <person name="Quint M."/>
            <person name="TheiBen G."/>
            <person name="Hagemann M."/>
            <person name="Harholt J."/>
            <person name="Dunand C."/>
            <person name="Zachgo S."/>
            <person name="Langdale J."/>
            <person name="Maumus F."/>
            <person name="Straeten D.V.D."/>
            <person name="Gould S.B."/>
            <person name="Rensing S.A."/>
        </authorList>
    </citation>
    <scope>NUCLEOTIDE SEQUENCE [LARGE SCALE GENOMIC DNA]</scope>
    <source>
        <strain evidence="2 3">S276</strain>
    </source>
</reference>
<gene>
    <name evidence="2" type="ORF">CBR_g1026</name>
</gene>
<evidence type="ECO:0000256" key="1">
    <source>
        <dbReference type="SAM" id="MobiDB-lite"/>
    </source>
</evidence>